<dbReference type="InterPro" id="IPR042098">
    <property type="entry name" value="TauD-like_sf"/>
</dbReference>
<evidence type="ECO:0000259" key="6">
    <source>
        <dbReference type="Pfam" id="PF02668"/>
    </source>
</evidence>
<gene>
    <name evidence="7" type="ORF">F506_04890</name>
</gene>
<proteinExistence type="inferred from homology"/>
<evidence type="ECO:0000256" key="3">
    <source>
        <dbReference type="ARBA" id="ARBA00022964"/>
    </source>
</evidence>
<sequence length="272" mass="30039">MKKGRIMNIIPLDAGFGARINNVDLARLSENPEAQQSLREALLKYGLLVIPGPVLSPQAQIAASEVFGALEEFPPAPGQIPGYPQIFRVASRATEGYTGVGRYWHSDGSFRAVPTPMSLWHMEARPEVGGDTLFTDLQEAYRSLPEKTKAQIKGLQTTHRNHVVHPLVMRHPHTGAEGLYLNVGLTNSIIGMDRDAAEELIATLDRYLSREGAVYRHQWKEGDFVVADNFRVAHRATPLSPLQRRVLNRTTVRGDGAFWETMKAGRPAAVAA</sequence>
<keyword evidence="2" id="KW-0479">Metal-binding</keyword>
<dbReference type="EMBL" id="CP011409">
    <property type="protein sequence ID" value="AKZ62094.1"/>
    <property type="molecule type" value="Genomic_DNA"/>
</dbReference>
<evidence type="ECO:0000256" key="5">
    <source>
        <dbReference type="ARBA" id="ARBA00023004"/>
    </source>
</evidence>
<organism evidence="7 8">
    <name type="scientific">Herbaspirillum hiltneri N3</name>
    <dbReference type="NCBI Taxonomy" id="1262470"/>
    <lineage>
        <taxon>Bacteria</taxon>
        <taxon>Pseudomonadati</taxon>
        <taxon>Pseudomonadota</taxon>
        <taxon>Betaproteobacteria</taxon>
        <taxon>Burkholderiales</taxon>
        <taxon>Oxalobacteraceae</taxon>
        <taxon>Herbaspirillum</taxon>
    </lineage>
</organism>
<dbReference type="InterPro" id="IPR003819">
    <property type="entry name" value="TauD/TfdA-like"/>
</dbReference>
<dbReference type="Pfam" id="PF02668">
    <property type="entry name" value="TauD"/>
    <property type="match status" value="1"/>
</dbReference>
<dbReference type="PANTHER" id="PTHR43779">
    <property type="entry name" value="DIOXYGENASE RV0097-RELATED"/>
    <property type="match status" value="1"/>
</dbReference>
<dbReference type="Gene3D" id="3.60.130.10">
    <property type="entry name" value="Clavaminate synthase-like"/>
    <property type="match status" value="1"/>
</dbReference>
<dbReference type="SUPFAM" id="SSF51197">
    <property type="entry name" value="Clavaminate synthase-like"/>
    <property type="match status" value="1"/>
</dbReference>
<dbReference type="Proteomes" id="UP000063429">
    <property type="component" value="Chromosome"/>
</dbReference>
<keyword evidence="5" id="KW-0408">Iron</keyword>
<evidence type="ECO:0000256" key="1">
    <source>
        <dbReference type="ARBA" id="ARBA00005896"/>
    </source>
</evidence>
<reference evidence="8" key="1">
    <citation type="journal article" date="2015" name="Genome Announc.">
        <title>Complete Genome Sequence of Herbaspirillum hiltneri N3 (DSM 17495), Isolated from Surface-Sterilized Wheat Roots.</title>
        <authorList>
            <person name="Guizelini D."/>
            <person name="Saizaki P.M."/>
            <person name="Coimbra N.A."/>
            <person name="Weiss V.A."/>
            <person name="Faoro H."/>
            <person name="Sfeir M.Z."/>
            <person name="Baura V.A."/>
            <person name="Monteiro R.A."/>
            <person name="Chubatsu L.S."/>
            <person name="Souza E.M."/>
            <person name="Cruz L.M."/>
            <person name="Pedrosa F.O."/>
            <person name="Raittz R.T."/>
            <person name="Marchaukoski J.N."/>
            <person name="Steffens M.B."/>
        </authorList>
    </citation>
    <scope>NUCLEOTIDE SEQUENCE [LARGE SCALE GENOMIC DNA]</scope>
    <source>
        <strain evidence="8">N3</strain>
    </source>
</reference>
<name>A0ABN4HU06_9BURK</name>
<comment type="similarity">
    <text evidence="1">Belongs to the TfdA dioxygenase family.</text>
</comment>
<dbReference type="PANTHER" id="PTHR43779:SF3">
    <property type="entry name" value="(3R)-3-[(CARBOXYMETHYL)AMINO]FATTY ACID OXYGENASE_DECARBOXYLASE"/>
    <property type="match status" value="1"/>
</dbReference>
<evidence type="ECO:0000256" key="2">
    <source>
        <dbReference type="ARBA" id="ARBA00022723"/>
    </source>
</evidence>
<keyword evidence="8" id="KW-1185">Reference proteome</keyword>
<dbReference type="InterPro" id="IPR051178">
    <property type="entry name" value="TfdA_dioxygenase"/>
</dbReference>
<keyword evidence="3" id="KW-0223">Dioxygenase</keyword>
<keyword evidence="4" id="KW-0560">Oxidoreductase</keyword>
<protein>
    <recommendedName>
        <fullName evidence="6">TauD/TfdA-like domain-containing protein</fullName>
    </recommendedName>
</protein>
<evidence type="ECO:0000313" key="8">
    <source>
        <dbReference type="Proteomes" id="UP000063429"/>
    </source>
</evidence>
<evidence type="ECO:0000313" key="7">
    <source>
        <dbReference type="EMBL" id="AKZ62094.1"/>
    </source>
</evidence>
<accession>A0ABN4HU06</accession>
<feature type="domain" description="TauD/TfdA-like" evidence="6">
    <location>
        <begin position="10"/>
        <end position="251"/>
    </location>
</feature>
<evidence type="ECO:0000256" key="4">
    <source>
        <dbReference type="ARBA" id="ARBA00023002"/>
    </source>
</evidence>